<evidence type="ECO:0000259" key="5">
    <source>
        <dbReference type="Pfam" id="PF13847"/>
    </source>
</evidence>
<dbReference type="PANTHER" id="PTHR18895:SF74">
    <property type="entry name" value="MTRF1L RELEASE FACTOR GLUTAMINE METHYLTRANSFERASE"/>
    <property type="match status" value="1"/>
</dbReference>
<feature type="binding site" evidence="4">
    <location>
        <position position="188"/>
    </location>
    <ligand>
        <name>S-adenosyl-L-methionine</name>
        <dbReference type="ChEBI" id="CHEBI:59789"/>
    </ligand>
</feature>
<dbReference type="InterPro" id="IPR019874">
    <property type="entry name" value="RF_methyltr_PrmC"/>
</dbReference>
<feature type="binding site" evidence="4">
    <location>
        <begin position="188"/>
        <end position="191"/>
    </location>
    <ligand>
        <name>substrate</name>
    </ligand>
</feature>
<dbReference type="Gene3D" id="3.40.50.150">
    <property type="entry name" value="Vaccinia Virus protein VP39"/>
    <property type="match status" value="1"/>
</dbReference>
<comment type="catalytic activity">
    <reaction evidence="4">
        <text>L-glutaminyl-[peptide chain release factor] + S-adenosyl-L-methionine = N(5)-methyl-L-glutaminyl-[peptide chain release factor] + S-adenosyl-L-homocysteine + H(+)</text>
        <dbReference type="Rhea" id="RHEA:42896"/>
        <dbReference type="Rhea" id="RHEA-COMP:10271"/>
        <dbReference type="Rhea" id="RHEA-COMP:10272"/>
        <dbReference type="ChEBI" id="CHEBI:15378"/>
        <dbReference type="ChEBI" id="CHEBI:30011"/>
        <dbReference type="ChEBI" id="CHEBI:57856"/>
        <dbReference type="ChEBI" id="CHEBI:59789"/>
        <dbReference type="ChEBI" id="CHEBI:61891"/>
        <dbReference type="EC" id="2.1.1.297"/>
    </reaction>
</comment>
<feature type="binding site" evidence="4">
    <location>
        <begin position="120"/>
        <end position="124"/>
    </location>
    <ligand>
        <name>S-adenosyl-L-methionine</name>
        <dbReference type="ChEBI" id="CHEBI:59789"/>
    </ligand>
</feature>
<keyword evidence="8" id="KW-1185">Reference proteome</keyword>
<accession>A0A2C8F4R0</accession>
<dbReference type="AlphaFoldDB" id="A0A2C8F4R0"/>
<evidence type="ECO:0000256" key="1">
    <source>
        <dbReference type="ARBA" id="ARBA00022603"/>
    </source>
</evidence>
<dbReference type="EMBL" id="LT907975">
    <property type="protein sequence ID" value="SOB57077.1"/>
    <property type="molecule type" value="Genomic_DNA"/>
</dbReference>
<dbReference type="PANTHER" id="PTHR18895">
    <property type="entry name" value="HEMK METHYLTRANSFERASE"/>
    <property type="match status" value="1"/>
</dbReference>
<evidence type="ECO:0000313" key="8">
    <source>
        <dbReference type="Proteomes" id="UP000219215"/>
    </source>
</evidence>
<gene>
    <name evidence="4 7" type="primary">prmC</name>
    <name evidence="7" type="ORF">DPRO_0198</name>
</gene>
<evidence type="ECO:0000259" key="6">
    <source>
        <dbReference type="Pfam" id="PF17827"/>
    </source>
</evidence>
<feature type="binding site" evidence="4">
    <location>
        <position position="143"/>
    </location>
    <ligand>
        <name>S-adenosyl-L-methionine</name>
        <dbReference type="ChEBI" id="CHEBI:59789"/>
    </ligand>
</feature>
<dbReference type="Gene3D" id="1.10.8.10">
    <property type="entry name" value="DNA helicase RuvA subunit, C-terminal domain"/>
    <property type="match status" value="1"/>
</dbReference>
<organism evidence="7 8">
    <name type="scientific">Pseudodesulfovibrio profundus</name>
    <dbReference type="NCBI Taxonomy" id="57320"/>
    <lineage>
        <taxon>Bacteria</taxon>
        <taxon>Pseudomonadati</taxon>
        <taxon>Thermodesulfobacteriota</taxon>
        <taxon>Desulfovibrionia</taxon>
        <taxon>Desulfovibrionales</taxon>
        <taxon>Desulfovibrionaceae</taxon>
    </lineage>
</organism>
<dbReference type="InterPro" id="IPR004556">
    <property type="entry name" value="HemK-like"/>
</dbReference>
<dbReference type="KEGG" id="pprf:DPRO_0198"/>
<dbReference type="GO" id="GO:0102559">
    <property type="term" value="F:peptide chain release factor N(5)-glutamine methyltransferase activity"/>
    <property type="evidence" value="ECO:0007669"/>
    <property type="project" value="UniProtKB-EC"/>
</dbReference>
<dbReference type="SUPFAM" id="SSF53335">
    <property type="entry name" value="S-adenosyl-L-methionine-dependent methyltransferases"/>
    <property type="match status" value="1"/>
</dbReference>
<dbReference type="GO" id="GO:0032259">
    <property type="term" value="P:methylation"/>
    <property type="evidence" value="ECO:0007669"/>
    <property type="project" value="UniProtKB-KW"/>
</dbReference>
<name>A0A2C8F4R0_9BACT</name>
<dbReference type="EC" id="2.1.1.297" evidence="4"/>
<evidence type="ECO:0000256" key="2">
    <source>
        <dbReference type="ARBA" id="ARBA00022679"/>
    </source>
</evidence>
<feature type="domain" description="Release factor glutamine methyltransferase N-terminal" evidence="6">
    <location>
        <begin position="7"/>
        <end position="75"/>
    </location>
</feature>
<keyword evidence="2 4" id="KW-0808">Transferase</keyword>
<comment type="similarity">
    <text evidence="4">Belongs to the protein N5-glutamine methyltransferase family. PrmC subfamily.</text>
</comment>
<sequence>MSQSIIELLQVCEQRLFAVDSPRLSAELLIAHVLECSRLDLVLNKDRMLASAELSQIEELVARREGGEPIAYILGSKEFFGLDFEVAQGVLIPRPETEHLVEAVQERFSPDAEFLFADLGTGSGILAVTIATLFPNAKGVAVDLSPEALKIASRNSVTHGVSDRVSFVQADFTCPLFQPQSFDLIVTNPPYVPLYEYESASHEVVSFEPRTALVSGIDGLDHMRLLLPHVEKALRSNGSFLSEIGYQHGDQLVRMFTDNWPEFYDVLIRKDLSGHDRIIISQRR</sequence>
<feature type="binding site" evidence="4">
    <location>
        <position position="172"/>
    </location>
    <ligand>
        <name>S-adenosyl-L-methionine</name>
        <dbReference type="ChEBI" id="CHEBI:59789"/>
    </ligand>
</feature>
<dbReference type="InterPro" id="IPR050320">
    <property type="entry name" value="N5-glutamine_MTase"/>
</dbReference>
<dbReference type="InterPro" id="IPR029063">
    <property type="entry name" value="SAM-dependent_MTases_sf"/>
</dbReference>
<dbReference type="InterPro" id="IPR002052">
    <property type="entry name" value="DNA_methylase_N6_adenine_CS"/>
</dbReference>
<evidence type="ECO:0000313" key="7">
    <source>
        <dbReference type="EMBL" id="SOB57077.1"/>
    </source>
</evidence>
<feature type="domain" description="Methyltransferase" evidence="5">
    <location>
        <begin position="118"/>
        <end position="243"/>
    </location>
</feature>
<proteinExistence type="inferred from homology"/>
<keyword evidence="1 4" id="KW-0489">Methyltransferase</keyword>
<protein>
    <recommendedName>
        <fullName evidence="4">Release factor glutamine methyltransferase</fullName>
        <shortName evidence="4">RF MTase</shortName>
        <ecNumber evidence="4">2.1.1.297</ecNumber>
    </recommendedName>
    <alternativeName>
        <fullName evidence="4">N5-glutamine methyltransferase PrmC</fullName>
    </alternativeName>
    <alternativeName>
        <fullName evidence="4">Protein-(glutamine-N5) MTase PrmC</fullName>
    </alternativeName>
    <alternativeName>
        <fullName evidence="4">Protein-glutamine N-methyltransferase PrmC</fullName>
    </alternativeName>
</protein>
<comment type="function">
    <text evidence="4">Methylates the class 1 translation termination release factors RF1/PrfA and RF2/PrfB on the glutamine residue of the universally conserved GGQ motif.</text>
</comment>
<dbReference type="NCBIfam" id="TIGR03534">
    <property type="entry name" value="RF_mod_PrmC"/>
    <property type="match status" value="1"/>
</dbReference>
<dbReference type="NCBIfam" id="TIGR00536">
    <property type="entry name" value="hemK_fam"/>
    <property type="match status" value="1"/>
</dbReference>
<dbReference type="Proteomes" id="UP000219215">
    <property type="component" value="Chromosome DPRO"/>
</dbReference>
<keyword evidence="3 4" id="KW-0949">S-adenosyl-L-methionine</keyword>
<dbReference type="CDD" id="cd02440">
    <property type="entry name" value="AdoMet_MTases"/>
    <property type="match status" value="1"/>
</dbReference>
<dbReference type="OrthoDB" id="9800643at2"/>
<reference evidence="8" key="1">
    <citation type="submission" date="2017-09" db="EMBL/GenBank/DDBJ databases">
        <authorList>
            <person name="Regsiter A."/>
            <person name="William W."/>
        </authorList>
    </citation>
    <scope>NUCLEOTIDE SEQUENCE [LARGE SCALE GENOMIC DNA]</scope>
    <source>
        <strain evidence="8">500-1</strain>
    </source>
</reference>
<dbReference type="HAMAP" id="MF_02126">
    <property type="entry name" value="RF_methyltr_PrmC"/>
    <property type="match status" value="1"/>
</dbReference>
<evidence type="ECO:0000256" key="3">
    <source>
        <dbReference type="ARBA" id="ARBA00022691"/>
    </source>
</evidence>
<dbReference type="RefSeq" id="WP_097010389.1">
    <property type="nucleotide sequence ID" value="NZ_LT907975.1"/>
</dbReference>
<dbReference type="GO" id="GO:0003676">
    <property type="term" value="F:nucleic acid binding"/>
    <property type="evidence" value="ECO:0007669"/>
    <property type="project" value="InterPro"/>
</dbReference>
<evidence type="ECO:0000256" key="4">
    <source>
        <dbReference type="HAMAP-Rule" id="MF_02126"/>
    </source>
</evidence>
<dbReference type="PROSITE" id="PS00092">
    <property type="entry name" value="N6_MTASE"/>
    <property type="match status" value="1"/>
</dbReference>
<dbReference type="InterPro" id="IPR040758">
    <property type="entry name" value="PrmC_N"/>
</dbReference>
<dbReference type="InterPro" id="IPR025714">
    <property type="entry name" value="Methyltranfer_dom"/>
</dbReference>
<dbReference type="Pfam" id="PF17827">
    <property type="entry name" value="PrmC_N"/>
    <property type="match status" value="1"/>
</dbReference>
<dbReference type="Pfam" id="PF13847">
    <property type="entry name" value="Methyltransf_31"/>
    <property type="match status" value="1"/>
</dbReference>